<keyword evidence="4 9" id="KW-1133">Transmembrane helix</keyword>
<feature type="transmembrane region" description="Helical" evidence="9">
    <location>
        <begin position="188"/>
        <end position="206"/>
    </location>
</feature>
<dbReference type="GO" id="GO:0016020">
    <property type="term" value="C:membrane"/>
    <property type="evidence" value="ECO:0007669"/>
    <property type="project" value="UniProtKB-SubCell"/>
</dbReference>
<dbReference type="CDD" id="cd00067">
    <property type="entry name" value="GAL4"/>
    <property type="match status" value="1"/>
</dbReference>
<dbReference type="Pfam" id="PF00172">
    <property type="entry name" value="Zn_clus"/>
    <property type="match status" value="1"/>
</dbReference>
<feature type="transmembrane region" description="Helical" evidence="9">
    <location>
        <begin position="127"/>
        <end position="144"/>
    </location>
</feature>
<evidence type="ECO:0000256" key="1">
    <source>
        <dbReference type="ARBA" id="ARBA00004141"/>
    </source>
</evidence>
<feature type="transmembrane region" description="Helical" evidence="9">
    <location>
        <begin position="321"/>
        <end position="342"/>
    </location>
</feature>
<dbReference type="Pfam" id="PF11951">
    <property type="entry name" value="Fungal_trans_2"/>
    <property type="match status" value="1"/>
</dbReference>
<keyword evidence="6 9" id="KW-0472">Membrane</keyword>
<dbReference type="InterPro" id="IPR036259">
    <property type="entry name" value="MFS_trans_sf"/>
</dbReference>
<evidence type="ECO:0000313" key="12">
    <source>
        <dbReference type="Proteomes" id="UP000247647"/>
    </source>
</evidence>
<feature type="transmembrane region" description="Helical" evidence="9">
    <location>
        <begin position="374"/>
        <end position="393"/>
    </location>
</feature>
<gene>
    <name evidence="11" type="ORF">BO87DRAFT_398996</name>
</gene>
<dbReference type="InterPro" id="IPR001138">
    <property type="entry name" value="Zn2Cys6_DnaBD"/>
</dbReference>
<reference evidence="11" key="1">
    <citation type="submission" date="2016-12" db="EMBL/GenBank/DDBJ databases">
        <title>The genomes of Aspergillus section Nigri reveals drivers in fungal speciation.</title>
        <authorList>
            <consortium name="DOE Joint Genome Institute"/>
            <person name="Vesth T.C."/>
            <person name="Nybo J."/>
            <person name="Theobald S."/>
            <person name="Brandl J."/>
            <person name="Frisvad J.C."/>
            <person name="Nielsen K.F."/>
            <person name="Lyhne E.K."/>
            <person name="Kogle M.E."/>
            <person name="Kuo A."/>
            <person name="Riley R."/>
            <person name="Clum A."/>
            <person name="Nolan M."/>
            <person name="Lipzen A."/>
            <person name="Salamov A."/>
            <person name="Henrissat B."/>
            <person name="Wiebenga A."/>
            <person name="De Vries R.P."/>
            <person name="Grigoriev I.V."/>
            <person name="Mortensen U.H."/>
            <person name="Andersen M.R."/>
            <person name="Baker S.E."/>
        </authorList>
    </citation>
    <scope>NUCLEOTIDE SEQUENCE [LARGE SCALE GENOMIC DNA]</scope>
    <source>
        <strain evidence="11">CBS 115656</strain>
    </source>
</reference>
<name>A0A318YE73_ASPNB</name>
<dbReference type="PANTHER" id="PTHR43791">
    <property type="entry name" value="PERMEASE-RELATED"/>
    <property type="match status" value="1"/>
</dbReference>
<evidence type="ECO:0000256" key="4">
    <source>
        <dbReference type="ARBA" id="ARBA00022989"/>
    </source>
</evidence>
<evidence type="ECO:0000256" key="3">
    <source>
        <dbReference type="ARBA" id="ARBA00022692"/>
    </source>
</evidence>
<keyword evidence="5" id="KW-0805">Transcription regulation</keyword>
<feature type="domain" description="Zn(2)-C6 fungal-type" evidence="10">
    <location>
        <begin position="486"/>
        <end position="508"/>
    </location>
</feature>
<dbReference type="GO" id="GO:0000981">
    <property type="term" value="F:DNA-binding transcription factor activity, RNA polymerase II-specific"/>
    <property type="evidence" value="ECO:0007669"/>
    <property type="project" value="InterPro"/>
</dbReference>
<comment type="subcellular location">
    <subcellularLocation>
        <location evidence="1">Membrane</location>
        <topology evidence="1">Multi-pass membrane protein</topology>
    </subcellularLocation>
</comment>
<evidence type="ECO:0000256" key="9">
    <source>
        <dbReference type="SAM" id="Phobius"/>
    </source>
</evidence>
<sequence>MIQPEEAAARRPSTPDELAKMGTISKEMDGAANYLAQTSSYPPMTSEVEKKLLRKIDWILVPMLLLTATLGAVDKVALSTAAIYGLEEDLHLVGQDYSWAGSILSIGSIVGMWPSSFLLQRLPSAKYLSSCSLGWSCMALLIPACKNWSGLMAIRFFMGCLEAIIVPSISLSVAGFYKRSEQPPRNAIVFAAFSSVINGFLSWVVGHVPDSAPLAIWQYLYLIVGSISALWSIIAIIFLPDSPMNAFFLTDQEKYYAVQRLAENRTGIINKEWKWNQALEAAIDPKTWILFFFNIAINIPNGGKFGIIIDNLGFSAVNTSLLNMPTGIMSTLAAFGFSWLAARWTGRRCLVTMIACCLPIIGSALVYSLPRTNIGGQMVGIYLLYTYFGPYVVANYTDISMAQANTAGHTKKTVQYSILYIGYAVGNLIGPQTFRANQAPAYTGGFIAMLVCYCICVVLMAVYWILVVKLNGRLLGGCTDIFDEAKHVRCTEELPICGRCERLGLHCERGLQLLFQEDAVQRGISFGRKGTRSKQPDSARDRTVLKYNDVFYGVPLNAYTGRWIFLNSTSSDFMESSSDGDEMDTDGIEPDLLSVFVQFPDTIPLDKGLGHPLATYSHLESYLIDYFIHGIGPNCSLSPIENPYITLITPLALSHKTLRDALISAAGNQLRLLGDTRFSKEALVYKEKALKGLQQEIELGSISDGAIATVLMLCFHDISDECAPSWVTHLQGGLDLLYRFPCTPTANYSLRRFFNMYFVAHAIMSRTATPQVCHGSGMFSWADNDNLDEIDTIMGCSRRLMLLINEISELPVDTCPTPSSTTSSDDESVDIHLSEAARIATALTNIQQFLPQHSSDRNDLARIAETKRLAAVIYLFNRIDGTTYYTDVMTETKADKNTFINALINVMTHLPDRATLLWPLYILGHASLEDEDHRRFVLDRLERMQRTRNLGSVRRARMAVKHAFRVVDVRSTARMRASKFGYISLA</sequence>
<feature type="transmembrane region" description="Helical" evidence="9">
    <location>
        <begin position="446"/>
        <end position="466"/>
    </location>
</feature>
<evidence type="ECO:0000256" key="7">
    <source>
        <dbReference type="ARBA" id="ARBA00023163"/>
    </source>
</evidence>
<feature type="transmembrane region" description="Helical" evidence="9">
    <location>
        <begin position="349"/>
        <end position="368"/>
    </location>
</feature>
<evidence type="ECO:0000256" key="6">
    <source>
        <dbReference type="ARBA" id="ARBA00023136"/>
    </source>
</evidence>
<organism evidence="11 12">
    <name type="scientific">Aspergillus neoniger (strain CBS 115656)</name>
    <dbReference type="NCBI Taxonomy" id="1448310"/>
    <lineage>
        <taxon>Eukaryota</taxon>
        <taxon>Fungi</taxon>
        <taxon>Dikarya</taxon>
        <taxon>Ascomycota</taxon>
        <taxon>Pezizomycotina</taxon>
        <taxon>Eurotiomycetes</taxon>
        <taxon>Eurotiomycetidae</taxon>
        <taxon>Eurotiales</taxon>
        <taxon>Aspergillaceae</taxon>
        <taxon>Aspergillus</taxon>
        <taxon>Aspergillus subgen. Circumdati</taxon>
    </lineage>
</organism>
<dbReference type="GO" id="GO:0008270">
    <property type="term" value="F:zinc ion binding"/>
    <property type="evidence" value="ECO:0007669"/>
    <property type="project" value="InterPro"/>
</dbReference>
<dbReference type="RefSeq" id="XP_025477395.1">
    <property type="nucleotide sequence ID" value="XM_025625404.1"/>
</dbReference>
<keyword evidence="12" id="KW-1185">Reference proteome</keyword>
<keyword evidence="8" id="KW-0539">Nucleus</keyword>
<evidence type="ECO:0000256" key="5">
    <source>
        <dbReference type="ARBA" id="ARBA00023015"/>
    </source>
</evidence>
<feature type="transmembrane region" description="Helical" evidence="9">
    <location>
        <begin position="288"/>
        <end position="309"/>
    </location>
</feature>
<keyword evidence="7" id="KW-0804">Transcription</keyword>
<keyword evidence="3 9" id="KW-0812">Transmembrane</keyword>
<evidence type="ECO:0000313" key="11">
    <source>
        <dbReference type="EMBL" id="PYH31917.1"/>
    </source>
</evidence>
<evidence type="ECO:0000256" key="8">
    <source>
        <dbReference type="ARBA" id="ARBA00023242"/>
    </source>
</evidence>
<dbReference type="OrthoDB" id="6730379at2759"/>
<proteinExistence type="predicted"/>
<dbReference type="InterPro" id="IPR011701">
    <property type="entry name" value="MFS"/>
</dbReference>
<evidence type="ECO:0000256" key="2">
    <source>
        <dbReference type="ARBA" id="ARBA00022448"/>
    </source>
</evidence>
<keyword evidence="2" id="KW-0813">Transport</keyword>
<dbReference type="PANTHER" id="PTHR43791:SF41">
    <property type="entry name" value="MAJOR FACILITATOR SUPERFAMILY (MFS) PROFILE DOMAIN-CONTAINING PROTEIN"/>
    <property type="match status" value="1"/>
</dbReference>
<dbReference type="SUPFAM" id="SSF103473">
    <property type="entry name" value="MFS general substrate transporter"/>
    <property type="match status" value="1"/>
</dbReference>
<dbReference type="InterPro" id="IPR021858">
    <property type="entry name" value="Fun_TF"/>
</dbReference>
<dbReference type="GO" id="GO:0022857">
    <property type="term" value="F:transmembrane transporter activity"/>
    <property type="evidence" value="ECO:0007669"/>
    <property type="project" value="InterPro"/>
</dbReference>
<dbReference type="Pfam" id="PF07690">
    <property type="entry name" value="MFS_1"/>
    <property type="match status" value="1"/>
</dbReference>
<feature type="transmembrane region" description="Helical" evidence="9">
    <location>
        <begin position="156"/>
        <end position="176"/>
    </location>
</feature>
<feature type="transmembrane region" description="Helical" evidence="9">
    <location>
        <begin position="59"/>
        <end position="85"/>
    </location>
</feature>
<dbReference type="GeneID" id="37127860"/>
<protein>
    <submittedName>
        <fullName evidence="11">MFS general substrate transporter</fullName>
    </submittedName>
</protein>
<evidence type="ECO:0000259" key="10">
    <source>
        <dbReference type="Pfam" id="PF00172"/>
    </source>
</evidence>
<feature type="transmembrane region" description="Helical" evidence="9">
    <location>
        <begin position="97"/>
        <end position="115"/>
    </location>
</feature>
<dbReference type="AlphaFoldDB" id="A0A318YE73"/>
<dbReference type="EMBL" id="KZ821470">
    <property type="protein sequence ID" value="PYH31917.1"/>
    <property type="molecule type" value="Genomic_DNA"/>
</dbReference>
<dbReference type="Gene3D" id="1.20.1250.20">
    <property type="entry name" value="MFS general substrate transporter like domains"/>
    <property type="match status" value="2"/>
</dbReference>
<feature type="transmembrane region" description="Helical" evidence="9">
    <location>
        <begin position="218"/>
        <end position="239"/>
    </location>
</feature>
<dbReference type="Proteomes" id="UP000247647">
    <property type="component" value="Unassembled WGS sequence"/>
</dbReference>
<accession>A0A318YE73</accession>